<feature type="region of interest" description="Disordered" evidence="6">
    <location>
        <begin position="232"/>
        <end position="251"/>
    </location>
</feature>
<name>A0ABR3FTU0_9AGAR</name>
<comment type="subcellular location">
    <subcellularLocation>
        <location evidence="1">Nucleus</location>
    </subcellularLocation>
</comment>
<dbReference type="PANTHER" id="PTHR46481">
    <property type="entry name" value="ZINC FINGER BED DOMAIN-CONTAINING PROTEIN 4"/>
    <property type="match status" value="1"/>
</dbReference>
<dbReference type="SUPFAM" id="SSF53098">
    <property type="entry name" value="Ribonuclease H-like"/>
    <property type="match status" value="1"/>
</dbReference>
<sequence length="574" mass="64244">MYSSGTCSRAPDYRSPHPSGTVGNDDSSNSELEVRLLKWIIDTDQSPSVVATPEFRNVLNAVSFGHIPDPETIGHGIRSMAEKLIGDQKEALQALGNVPTLSVDFWAPRAEINHRTTFVTVTIPYAQGQNGMSISPMEQRLLNFCEVNADVASMADAVLQTLKMYGLEDKTVYYLLDNDPENDLVIKELQRYQTRGRALVNLRNSRLRCGRHTIYQAAHQFTQVFNRDSRDKPNLAGRLDSRSPTSDTSDGDIAVAINKLRGIIAHIKSRPVEEWKETIKDASVPDLSTKTTRGLLFDKDPERQGVFATSKMMHTALHYRSALELYVSSREELRTQEMSAAEWDSVHLAATCLALFVSELRQTDFGSRLPTSGSPGATWALFQSLRIQRSLATWVVGAIAKAPHPSLETALRQCHKALMRHHFGLSSPPVYAWTSILDPCMKVHAYGLLTGASSREELERTRNDWGSLEERIFHEYFSESLQKVITARQELHNYARLPLEPTECDAIGWWKEHSSQFPLLAPLALKILAIPGALTATSHTYSLFRKTAHFRRENRELGAQTMLSAIALLKEASC</sequence>
<dbReference type="InterPro" id="IPR052035">
    <property type="entry name" value="ZnF_BED_domain_contain"/>
</dbReference>
<evidence type="ECO:0000256" key="3">
    <source>
        <dbReference type="ARBA" id="ARBA00022771"/>
    </source>
</evidence>
<keyword evidence="4" id="KW-0862">Zinc</keyword>
<proteinExistence type="predicted"/>
<dbReference type="Proteomes" id="UP001465976">
    <property type="component" value="Unassembled WGS sequence"/>
</dbReference>
<evidence type="ECO:0000256" key="2">
    <source>
        <dbReference type="ARBA" id="ARBA00022723"/>
    </source>
</evidence>
<evidence type="ECO:0000313" key="8">
    <source>
        <dbReference type="EMBL" id="KAL0578908.1"/>
    </source>
</evidence>
<dbReference type="PANTHER" id="PTHR46481:SF10">
    <property type="entry name" value="ZINC FINGER BED DOMAIN-CONTAINING PROTEIN 39"/>
    <property type="match status" value="1"/>
</dbReference>
<keyword evidence="9" id="KW-1185">Reference proteome</keyword>
<keyword evidence="5" id="KW-0539">Nucleus</keyword>
<comment type="caution">
    <text evidence="8">The sequence shown here is derived from an EMBL/GenBank/DDBJ whole genome shotgun (WGS) entry which is preliminary data.</text>
</comment>
<evidence type="ECO:0000256" key="5">
    <source>
        <dbReference type="ARBA" id="ARBA00023242"/>
    </source>
</evidence>
<organism evidence="8 9">
    <name type="scientific">Marasmius crinis-equi</name>
    <dbReference type="NCBI Taxonomy" id="585013"/>
    <lineage>
        <taxon>Eukaryota</taxon>
        <taxon>Fungi</taxon>
        <taxon>Dikarya</taxon>
        <taxon>Basidiomycota</taxon>
        <taxon>Agaricomycotina</taxon>
        <taxon>Agaricomycetes</taxon>
        <taxon>Agaricomycetidae</taxon>
        <taxon>Agaricales</taxon>
        <taxon>Marasmiineae</taxon>
        <taxon>Marasmiaceae</taxon>
        <taxon>Marasmius</taxon>
    </lineage>
</organism>
<reference evidence="8 9" key="1">
    <citation type="submission" date="2024-02" db="EMBL/GenBank/DDBJ databases">
        <title>A draft genome for the cacao thread blight pathogen Marasmius crinis-equi.</title>
        <authorList>
            <person name="Cohen S.P."/>
            <person name="Baruah I.K."/>
            <person name="Amoako-Attah I."/>
            <person name="Bukari Y."/>
            <person name="Meinhardt L.W."/>
            <person name="Bailey B.A."/>
        </authorList>
    </citation>
    <scope>NUCLEOTIDE SEQUENCE [LARGE SCALE GENOMIC DNA]</scope>
    <source>
        <strain evidence="8 9">GH-76</strain>
    </source>
</reference>
<keyword evidence="2" id="KW-0479">Metal-binding</keyword>
<evidence type="ECO:0000313" key="9">
    <source>
        <dbReference type="Proteomes" id="UP001465976"/>
    </source>
</evidence>
<accession>A0ABR3FTU0</accession>
<dbReference type="Pfam" id="PF05699">
    <property type="entry name" value="Dimer_Tnp_hAT"/>
    <property type="match status" value="1"/>
</dbReference>
<evidence type="ECO:0000259" key="7">
    <source>
        <dbReference type="Pfam" id="PF05699"/>
    </source>
</evidence>
<evidence type="ECO:0000256" key="1">
    <source>
        <dbReference type="ARBA" id="ARBA00004123"/>
    </source>
</evidence>
<evidence type="ECO:0000256" key="6">
    <source>
        <dbReference type="SAM" id="MobiDB-lite"/>
    </source>
</evidence>
<keyword evidence="3" id="KW-0863">Zinc-finger</keyword>
<gene>
    <name evidence="8" type="ORF">V5O48_003099</name>
</gene>
<feature type="domain" description="HAT C-terminal dimerisation" evidence="7">
    <location>
        <begin position="490"/>
        <end position="547"/>
    </location>
</feature>
<dbReference type="InterPro" id="IPR012337">
    <property type="entry name" value="RNaseH-like_sf"/>
</dbReference>
<feature type="region of interest" description="Disordered" evidence="6">
    <location>
        <begin position="1"/>
        <end position="28"/>
    </location>
</feature>
<protein>
    <recommendedName>
        <fullName evidence="7">HAT C-terminal dimerisation domain-containing protein</fullName>
    </recommendedName>
</protein>
<evidence type="ECO:0000256" key="4">
    <source>
        <dbReference type="ARBA" id="ARBA00022833"/>
    </source>
</evidence>
<dbReference type="EMBL" id="JBAHYK010000079">
    <property type="protein sequence ID" value="KAL0578908.1"/>
    <property type="molecule type" value="Genomic_DNA"/>
</dbReference>
<dbReference type="InterPro" id="IPR008906">
    <property type="entry name" value="HATC_C_dom"/>
</dbReference>